<reference evidence="2 3" key="1">
    <citation type="journal article" date="2018" name="Front. Plant Sci.">
        <title>Red Clover (Trifolium pratense) and Zigzag Clover (T. medium) - A Picture of Genomic Similarities and Differences.</title>
        <authorList>
            <person name="Dluhosova J."/>
            <person name="Istvanek J."/>
            <person name="Nedelnik J."/>
            <person name="Repkova J."/>
        </authorList>
    </citation>
    <scope>NUCLEOTIDE SEQUENCE [LARGE SCALE GENOMIC DNA]</scope>
    <source>
        <strain evidence="3">cv. 10/8</strain>
        <tissue evidence="2">Leaf</tissue>
    </source>
</reference>
<comment type="caution">
    <text evidence="2">The sequence shown here is derived from an EMBL/GenBank/DDBJ whole genome shotgun (WGS) entry which is preliminary data.</text>
</comment>
<dbReference type="EMBL" id="LXQA010427271">
    <property type="protein sequence ID" value="MCI51129.1"/>
    <property type="molecule type" value="Genomic_DNA"/>
</dbReference>
<evidence type="ECO:0000256" key="1">
    <source>
        <dbReference type="SAM" id="MobiDB-lite"/>
    </source>
</evidence>
<name>A0A392SR17_9FABA</name>
<keyword evidence="3" id="KW-1185">Reference proteome</keyword>
<feature type="non-terminal residue" evidence="2">
    <location>
        <position position="1"/>
    </location>
</feature>
<evidence type="ECO:0000313" key="3">
    <source>
        <dbReference type="Proteomes" id="UP000265520"/>
    </source>
</evidence>
<proteinExistence type="predicted"/>
<evidence type="ECO:0000313" key="2">
    <source>
        <dbReference type="EMBL" id="MCI51129.1"/>
    </source>
</evidence>
<feature type="compositionally biased region" description="Basic and acidic residues" evidence="1">
    <location>
        <begin position="48"/>
        <end position="59"/>
    </location>
</feature>
<dbReference type="AlphaFoldDB" id="A0A392SR17"/>
<accession>A0A392SR17</accession>
<dbReference type="Proteomes" id="UP000265520">
    <property type="component" value="Unassembled WGS sequence"/>
</dbReference>
<sequence length="59" mass="6662">KYMWETKKCKTAQEIIANWAALESQTQMLRPPNLHDAAQNTPASPLQRADDIGGRFGDF</sequence>
<protein>
    <submittedName>
        <fullName evidence="2">Uncharacterized protein</fullName>
    </submittedName>
</protein>
<organism evidence="2 3">
    <name type="scientific">Trifolium medium</name>
    <dbReference type="NCBI Taxonomy" id="97028"/>
    <lineage>
        <taxon>Eukaryota</taxon>
        <taxon>Viridiplantae</taxon>
        <taxon>Streptophyta</taxon>
        <taxon>Embryophyta</taxon>
        <taxon>Tracheophyta</taxon>
        <taxon>Spermatophyta</taxon>
        <taxon>Magnoliopsida</taxon>
        <taxon>eudicotyledons</taxon>
        <taxon>Gunneridae</taxon>
        <taxon>Pentapetalae</taxon>
        <taxon>rosids</taxon>
        <taxon>fabids</taxon>
        <taxon>Fabales</taxon>
        <taxon>Fabaceae</taxon>
        <taxon>Papilionoideae</taxon>
        <taxon>50 kb inversion clade</taxon>
        <taxon>NPAAA clade</taxon>
        <taxon>Hologalegina</taxon>
        <taxon>IRL clade</taxon>
        <taxon>Trifolieae</taxon>
        <taxon>Trifolium</taxon>
    </lineage>
</organism>
<feature type="region of interest" description="Disordered" evidence="1">
    <location>
        <begin position="32"/>
        <end position="59"/>
    </location>
</feature>